<proteinExistence type="predicted"/>
<dbReference type="OrthoDB" id="9757640at2"/>
<keyword evidence="3" id="KW-1185">Reference proteome</keyword>
<protein>
    <submittedName>
        <fullName evidence="2">Class I SAM-dependent methyltransferase</fullName>
    </submittedName>
</protein>
<evidence type="ECO:0000313" key="3">
    <source>
        <dbReference type="Proteomes" id="UP000271256"/>
    </source>
</evidence>
<dbReference type="GO" id="GO:0032259">
    <property type="term" value="P:methylation"/>
    <property type="evidence" value="ECO:0007669"/>
    <property type="project" value="UniProtKB-KW"/>
</dbReference>
<dbReference type="InterPro" id="IPR029063">
    <property type="entry name" value="SAM-dependent_MTases_sf"/>
</dbReference>
<keyword evidence="2" id="KW-0808">Transferase</keyword>
<dbReference type="GO" id="GO:0008757">
    <property type="term" value="F:S-adenosylmethionine-dependent methyltransferase activity"/>
    <property type="evidence" value="ECO:0007669"/>
    <property type="project" value="InterPro"/>
</dbReference>
<organism evidence="2 3">
    <name type="scientific">Desulfofundulus salinus</name>
    <dbReference type="NCBI Taxonomy" id="2419843"/>
    <lineage>
        <taxon>Bacteria</taxon>
        <taxon>Bacillati</taxon>
        <taxon>Bacillota</taxon>
        <taxon>Clostridia</taxon>
        <taxon>Eubacteriales</taxon>
        <taxon>Peptococcaceae</taxon>
        <taxon>Desulfofundulus</taxon>
    </lineage>
</organism>
<dbReference type="RefSeq" id="WP_121450034.1">
    <property type="nucleotide sequence ID" value="NZ_RBWE01000001.1"/>
</dbReference>
<reference evidence="2 3" key="1">
    <citation type="submission" date="2018-10" db="EMBL/GenBank/DDBJ databases">
        <authorList>
            <person name="Grouzdev D.S."/>
            <person name="Krutkina M.S."/>
            <person name="Tourova T.P."/>
            <person name="Nazina T.N."/>
        </authorList>
    </citation>
    <scope>NUCLEOTIDE SEQUENCE [LARGE SCALE GENOMIC DNA]</scope>
    <source>
        <strain evidence="2 3">435</strain>
    </source>
</reference>
<dbReference type="CDD" id="cd02440">
    <property type="entry name" value="AdoMet_MTases"/>
    <property type="match status" value="1"/>
</dbReference>
<feature type="domain" description="Methyltransferase type 11" evidence="1">
    <location>
        <begin position="41"/>
        <end position="133"/>
    </location>
</feature>
<comment type="caution">
    <text evidence="2">The sequence shown here is derived from an EMBL/GenBank/DDBJ whole genome shotgun (WGS) entry which is preliminary data.</text>
</comment>
<dbReference type="PANTHER" id="PTHR43464">
    <property type="entry name" value="METHYLTRANSFERASE"/>
    <property type="match status" value="1"/>
</dbReference>
<keyword evidence="2" id="KW-0489">Methyltransferase</keyword>
<dbReference type="InterPro" id="IPR013216">
    <property type="entry name" value="Methyltransf_11"/>
</dbReference>
<dbReference type="Pfam" id="PF08241">
    <property type="entry name" value="Methyltransf_11"/>
    <property type="match status" value="1"/>
</dbReference>
<gene>
    <name evidence="2" type="ORF">D7024_00290</name>
</gene>
<dbReference type="SUPFAM" id="SSF53335">
    <property type="entry name" value="S-adenosyl-L-methionine-dependent methyltransferases"/>
    <property type="match status" value="1"/>
</dbReference>
<dbReference type="Proteomes" id="UP000271256">
    <property type="component" value="Unassembled WGS sequence"/>
</dbReference>
<dbReference type="EMBL" id="RBWE01000001">
    <property type="protein sequence ID" value="RKO65558.1"/>
    <property type="molecule type" value="Genomic_DNA"/>
</dbReference>
<accession>A0A494WQY2</accession>
<dbReference type="Gene3D" id="3.40.50.150">
    <property type="entry name" value="Vaccinia Virus protein VP39"/>
    <property type="match status" value="1"/>
</dbReference>
<sequence length="216" mass="23821">MNNSVVSGERAVPGFSDPITMAEHLARYEFALAFVAGREVLDAACGVGYGSRMMAERAKKVVGVDIDQECLEYARENYTHPRVVYQQGDVCALPLPGGSFDVVVSFETIEHVADGEACVREAWRVLRPGGLYLVSTPNRLLISPGRGPQDPPANSFHVREYTLEEFQELVGSYFQNLQLFRQNLEEEGRGRNPAVKPLLPGEGAWFYVIVGVKGAE</sequence>
<evidence type="ECO:0000259" key="1">
    <source>
        <dbReference type="Pfam" id="PF08241"/>
    </source>
</evidence>
<evidence type="ECO:0000313" key="2">
    <source>
        <dbReference type="EMBL" id="RKO65558.1"/>
    </source>
</evidence>
<name>A0A494WQY2_9FIRM</name>
<dbReference type="AlphaFoldDB" id="A0A494WQY2"/>
<dbReference type="PANTHER" id="PTHR43464:SF83">
    <property type="entry name" value="MALONYL-[ACYL-CARRIER PROTEIN] O-METHYLTRANSFERASE"/>
    <property type="match status" value="1"/>
</dbReference>